<dbReference type="EC" id="3.1.2.15" evidence="3"/>
<dbReference type="GO" id="GO:0006508">
    <property type="term" value="P:proteolysis"/>
    <property type="evidence" value="ECO:0007669"/>
    <property type="project" value="UniProtKB-KW"/>
</dbReference>
<feature type="domain" description="OTU" evidence="2">
    <location>
        <begin position="54"/>
        <end position="183"/>
    </location>
</feature>
<dbReference type="GeneID" id="14910921"/>
<proteinExistence type="predicted"/>
<accession>G0QJ77</accession>
<dbReference type="InterPro" id="IPR050704">
    <property type="entry name" value="Peptidase_C85-like"/>
</dbReference>
<dbReference type="InterPro" id="IPR003323">
    <property type="entry name" value="OTU_dom"/>
</dbReference>
<evidence type="ECO:0000256" key="1">
    <source>
        <dbReference type="SAM" id="MobiDB-lite"/>
    </source>
</evidence>
<dbReference type="Pfam" id="PF02338">
    <property type="entry name" value="OTU"/>
    <property type="match status" value="1"/>
</dbReference>
<feature type="compositionally biased region" description="Basic and acidic residues" evidence="1">
    <location>
        <begin position="221"/>
        <end position="231"/>
    </location>
</feature>
<dbReference type="eggNOG" id="KOG2605">
    <property type="taxonomic scope" value="Eukaryota"/>
</dbReference>
<dbReference type="GO" id="GO:0016579">
    <property type="term" value="P:protein deubiquitination"/>
    <property type="evidence" value="ECO:0007669"/>
    <property type="project" value="TreeGrafter"/>
</dbReference>
<dbReference type="EMBL" id="GL983051">
    <property type="protein sequence ID" value="EGR34728.1"/>
    <property type="molecule type" value="Genomic_DNA"/>
</dbReference>
<dbReference type="InParanoid" id="G0QJ77"/>
<dbReference type="Gene3D" id="3.90.70.80">
    <property type="match status" value="1"/>
</dbReference>
<dbReference type="PANTHER" id="PTHR12419">
    <property type="entry name" value="OTU DOMAIN CONTAINING PROTEIN"/>
    <property type="match status" value="1"/>
</dbReference>
<gene>
    <name evidence="3" type="ORF">IMG5_003000</name>
</gene>
<dbReference type="SUPFAM" id="SSF54001">
    <property type="entry name" value="Cysteine proteinases"/>
    <property type="match status" value="1"/>
</dbReference>
<dbReference type="PANTHER" id="PTHR12419:SF7">
    <property type="entry name" value="OTU DOMAIN-CONTAINING PROTEIN 3"/>
    <property type="match status" value="1"/>
</dbReference>
<dbReference type="MEROPS" id="C85.003"/>
<name>G0QJ77_ICHMU</name>
<reference evidence="3 4" key="1">
    <citation type="submission" date="2011-07" db="EMBL/GenBank/DDBJ databases">
        <authorList>
            <person name="Coyne R."/>
            <person name="Brami D."/>
            <person name="Johnson J."/>
            <person name="Hostetler J."/>
            <person name="Hannick L."/>
            <person name="Clark T."/>
            <person name="Cassidy-Hanley D."/>
            <person name="Inman J."/>
        </authorList>
    </citation>
    <scope>NUCLEOTIDE SEQUENCE [LARGE SCALE GENOMIC DNA]</scope>
    <source>
        <strain evidence="3 4">G5</strain>
    </source>
</reference>
<keyword evidence="3" id="KW-0378">Hydrolase</keyword>
<dbReference type="STRING" id="857967.G0QJ77"/>
<protein>
    <submittedName>
        <fullName evidence="3">OTU-like cysteine protease family protein, putative</fullName>
        <ecNumber evidence="3">3.1.2.15</ecNumber>
    </submittedName>
</protein>
<dbReference type="CDD" id="cd22771">
    <property type="entry name" value="OTU_plant_OTU7-like"/>
    <property type="match status" value="1"/>
</dbReference>
<keyword evidence="4" id="KW-1185">Reference proteome</keyword>
<dbReference type="Proteomes" id="UP000008983">
    <property type="component" value="Unassembled WGS sequence"/>
</dbReference>
<dbReference type="PROSITE" id="PS50802">
    <property type="entry name" value="OTU"/>
    <property type="match status" value="1"/>
</dbReference>
<dbReference type="GO" id="GO:0004843">
    <property type="term" value="F:cysteine-type deubiquitinase activity"/>
    <property type="evidence" value="ECO:0007669"/>
    <property type="project" value="TreeGrafter"/>
</dbReference>
<dbReference type="InterPro" id="IPR004027">
    <property type="entry name" value="SEC_C_motif"/>
</dbReference>
<feature type="region of interest" description="Disordered" evidence="1">
    <location>
        <begin position="210"/>
        <end position="231"/>
    </location>
</feature>
<evidence type="ECO:0000259" key="2">
    <source>
        <dbReference type="PROSITE" id="PS50802"/>
    </source>
</evidence>
<feature type="region of interest" description="Disordered" evidence="1">
    <location>
        <begin position="1"/>
        <end position="39"/>
    </location>
</feature>
<dbReference type="SUPFAM" id="SSF103642">
    <property type="entry name" value="Sec-C motif"/>
    <property type="match status" value="1"/>
</dbReference>
<dbReference type="AlphaFoldDB" id="G0QJ77"/>
<sequence length="294" mass="34981">MSSKNRNKNKKQNKYEEQNSKDKKRHKNTKKVQNSPEYQKHLKEFNEQLSEYNLYIKDVEGDGNCLFRSISDQLDGNEEYHAYYRKIVVEQIKSNQDFFKNFIYDIELDKYVKEMQNIGTWGGNMEIQAISQALGHNFIIYTKNRPFMVIKGVSVKGITKKTIQLAYHYEDKEELHYSSIRNISELNVQQELKNQAIEILIQQLNEEDNKTKNIQNQNNRNKVEKQEQDELKQTESQIKDLKIEENQNENKIGRNQKCLCGSRKAYKKCCMFKDSQNIKQEQNKEKLQKQAIFI</sequence>
<keyword evidence="3" id="KW-0645">Protease</keyword>
<dbReference type="OrthoDB" id="415023at2759"/>
<dbReference type="OMA" id="CMNIDLE"/>
<dbReference type="RefSeq" id="XP_004040032.1">
    <property type="nucleotide sequence ID" value="XM_004039984.1"/>
</dbReference>
<organism evidence="3 4">
    <name type="scientific">Ichthyophthirius multifiliis</name>
    <name type="common">White spot disease agent</name>
    <name type="synonym">Ich</name>
    <dbReference type="NCBI Taxonomy" id="5932"/>
    <lineage>
        <taxon>Eukaryota</taxon>
        <taxon>Sar</taxon>
        <taxon>Alveolata</taxon>
        <taxon>Ciliophora</taxon>
        <taxon>Intramacronucleata</taxon>
        <taxon>Oligohymenophorea</taxon>
        <taxon>Hymenostomatida</taxon>
        <taxon>Ophryoglenina</taxon>
        <taxon>Ichthyophthirius</taxon>
    </lineage>
</organism>
<evidence type="ECO:0000313" key="3">
    <source>
        <dbReference type="EMBL" id="EGR34728.1"/>
    </source>
</evidence>
<feature type="compositionally biased region" description="Basic residues" evidence="1">
    <location>
        <begin position="1"/>
        <end position="12"/>
    </location>
</feature>
<evidence type="ECO:0000313" key="4">
    <source>
        <dbReference type="Proteomes" id="UP000008983"/>
    </source>
</evidence>
<dbReference type="Pfam" id="PF02810">
    <property type="entry name" value="SEC-C"/>
    <property type="match status" value="1"/>
</dbReference>
<dbReference type="InterPro" id="IPR038765">
    <property type="entry name" value="Papain-like_cys_pep_sf"/>
</dbReference>